<feature type="non-terminal residue" evidence="1">
    <location>
        <position position="55"/>
    </location>
</feature>
<reference evidence="1" key="1">
    <citation type="submission" date="2020-02" db="EMBL/GenBank/DDBJ databases">
        <authorList>
            <person name="Meier V. D."/>
        </authorList>
    </citation>
    <scope>NUCLEOTIDE SEQUENCE</scope>
    <source>
        <strain evidence="1">AVDCRST_MAG02</strain>
    </source>
</reference>
<feature type="non-terminal residue" evidence="1">
    <location>
        <position position="1"/>
    </location>
</feature>
<evidence type="ECO:0000313" key="1">
    <source>
        <dbReference type="EMBL" id="CAA9482001.1"/>
    </source>
</evidence>
<accession>A0A6J4RYS7</accession>
<organism evidence="1">
    <name type="scientific">uncultured Rubrobacteraceae bacterium</name>
    <dbReference type="NCBI Taxonomy" id="349277"/>
    <lineage>
        <taxon>Bacteria</taxon>
        <taxon>Bacillati</taxon>
        <taxon>Actinomycetota</taxon>
        <taxon>Rubrobacteria</taxon>
        <taxon>Rubrobacterales</taxon>
        <taxon>Rubrobacteraceae</taxon>
        <taxon>environmental samples</taxon>
    </lineage>
</organism>
<dbReference type="EMBL" id="CADCVH010000129">
    <property type="protein sequence ID" value="CAA9482001.1"/>
    <property type="molecule type" value="Genomic_DNA"/>
</dbReference>
<protein>
    <submittedName>
        <fullName evidence="1">Uncharacterized protein</fullName>
    </submittedName>
</protein>
<proteinExistence type="predicted"/>
<name>A0A6J4RYS7_9ACTN</name>
<sequence>WAPDGTIPQASRAISCGYAAGFGAPCLPPRSPNPSLWSCRASSPLRSRSSGACVH</sequence>
<gene>
    <name evidence="1" type="ORF">AVDCRST_MAG02-4736</name>
</gene>
<dbReference type="AlphaFoldDB" id="A0A6J4RYS7"/>